<organism evidence="2 3">
    <name type="scientific">Deinococcus deserti (strain DSM 17065 / CIP 109153 / LMG 22923 / VCD115)</name>
    <dbReference type="NCBI Taxonomy" id="546414"/>
    <lineage>
        <taxon>Bacteria</taxon>
        <taxon>Thermotogati</taxon>
        <taxon>Deinococcota</taxon>
        <taxon>Deinococci</taxon>
        <taxon>Deinococcales</taxon>
        <taxon>Deinococcaceae</taxon>
        <taxon>Deinococcus</taxon>
    </lineage>
</organism>
<dbReference type="PaxDb" id="546414-Deide_21020"/>
<dbReference type="EMBL" id="CP001114">
    <property type="protein sequence ID" value="ACO47127.1"/>
    <property type="molecule type" value="Genomic_DNA"/>
</dbReference>
<keyword evidence="3" id="KW-1185">Reference proteome</keyword>
<dbReference type="AlphaFoldDB" id="C1CYU7"/>
<name>C1CYU7_DEIDV</name>
<gene>
    <name evidence="2" type="ordered locus">Deide_21020</name>
</gene>
<feature type="region of interest" description="Disordered" evidence="1">
    <location>
        <begin position="12"/>
        <end position="50"/>
    </location>
</feature>
<dbReference type="RefSeq" id="WP_012694248.1">
    <property type="nucleotide sequence ID" value="NC_012526.1"/>
</dbReference>
<dbReference type="KEGG" id="ddr:Deide_21020"/>
<dbReference type="OrthoDB" id="67903at2"/>
<proteinExistence type="predicted"/>
<evidence type="ECO:0000313" key="3">
    <source>
        <dbReference type="Proteomes" id="UP000002208"/>
    </source>
</evidence>
<sequence>MKLRTLIRVAQAMRTPEPAGDQSGQDSPSQDPVRGVAGALRRDARVQQVTSGLRDRARDWRSAASARADEHLERLIQDSHARRGSEASGQVTALLEARRQEREAQARAEQARRELMARANTPEQRRILDLVASHTSWAGGTAPQELRYTALLDLLAPSGRPADEMAVHRALWTLAEQRVLAVSPHGVVTACEPPVARAVLSLPASTAAEPTGF</sequence>
<protein>
    <submittedName>
        <fullName evidence="2">Uncharacterized protein</fullName>
    </submittedName>
</protein>
<dbReference type="STRING" id="546414.Deide_21020"/>
<reference evidence="2 3" key="1">
    <citation type="journal article" date="2009" name="PLoS Genet.">
        <title>Alliance of proteomics and genomics to unravel the specificities of Sahara bacterium Deinococcus deserti.</title>
        <authorList>
            <person name="de Groot A."/>
            <person name="Dulermo R."/>
            <person name="Ortet P."/>
            <person name="Blanchard L."/>
            <person name="Guerin P."/>
            <person name="Fernandez B."/>
            <person name="Vacherie B."/>
            <person name="Dossat C."/>
            <person name="Jolivet E."/>
            <person name="Siguier P."/>
            <person name="Chandler M."/>
            <person name="Barakat M."/>
            <person name="Dedieu A."/>
            <person name="Barbe V."/>
            <person name="Heulin T."/>
            <person name="Sommer S."/>
            <person name="Achouak W."/>
            <person name="Armengaud J."/>
        </authorList>
    </citation>
    <scope>NUCLEOTIDE SEQUENCE [LARGE SCALE GENOMIC DNA]</scope>
    <source>
        <strain evidence="3">DSM 17065 / CIP 109153 / LMG 22923 / VCD115</strain>
    </source>
</reference>
<dbReference type="Proteomes" id="UP000002208">
    <property type="component" value="Chromosome"/>
</dbReference>
<evidence type="ECO:0000256" key="1">
    <source>
        <dbReference type="SAM" id="MobiDB-lite"/>
    </source>
</evidence>
<dbReference type="HOGENOM" id="CLU_112372_0_0_0"/>
<evidence type="ECO:0000313" key="2">
    <source>
        <dbReference type="EMBL" id="ACO47127.1"/>
    </source>
</evidence>
<accession>C1CYU7</accession>